<dbReference type="Proteomes" id="UP000181898">
    <property type="component" value="Chromosome"/>
</dbReference>
<dbReference type="KEGG" id="ten:LPB136_03975"/>
<gene>
    <name evidence="1" type="ORF">LPB136_03975</name>
</gene>
<protein>
    <submittedName>
        <fullName evidence="1">Uncharacterized protein</fullName>
    </submittedName>
</protein>
<dbReference type="AlphaFoldDB" id="A0A1L3JHI3"/>
<keyword evidence="2" id="KW-1185">Reference proteome</keyword>
<dbReference type="OrthoDB" id="2972467at2"/>
<organism evidence="1 2">
    <name type="scientific">Tenacibaculum todarodis</name>
    <dbReference type="NCBI Taxonomy" id="1850252"/>
    <lineage>
        <taxon>Bacteria</taxon>
        <taxon>Pseudomonadati</taxon>
        <taxon>Bacteroidota</taxon>
        <taxon>Flavobacteriia</taxon>
        <taxon>Flavobacteriales</taxon>
        <taxon>Flavobacteriaceae</taxon>
        <taxon>Tenacibaculum</taxon>
    </lineage>
</organism>
<accession>A0A1L3JHI3</accession>
<dbReference type="RefSeq" id="WP_072554900.1">
    <property type="nucleotide sequence ID" value="NZ_CP018155.1"/>
</dbReference>
<evidence type="ECO:0000313" key="2">
    <source>
        <dbReference type="Proteomes" id="UP000181898"/>
    </source>
</evidence>
<reference evidence="1 2" key="1">
    <citation type="submission" date="2016-11" db="EMBL/GenBank/DDBJ databases">
        <title>Tenacibaculum sp. LPB0136, isolated from marine environment.</title>
        <authorList>
            <person name="Kim E."/>
            <person name="Yi H."/>
        </authorList>
    </citation>
    <scope>NUCLEOTIDE SEQUENCE [LARGE SCALE GENOMIC DNA]</scope>
    <source>
        <strain evidence="1 2">LPB0136</strain>
    </source>
</reference>
<name>A0A1L3JHI3_9FLAO</name>
<dbReference type="STRING" id="1850252.LPB136_03975"/>
<dbReference type="EMBL" id="CP018155">
    <property type="protein sequence ID" value="APG64574.1"/>
    <property type="molecule type" value="Genomic_DNA"/>
</dbReference>
<evidence type="ECO:0000313" key="1">
    <source>
        <dbReference type="EMBL" id="APG64574.1"/>
    </source>
</evidence>
<sequence>MKNRKINFIKLGIFLFGFSLLFTNCQNQETDSLNNEHFGINPKFEKQTISFTKLKNENNSLDWLLNKNELNQYKKQRGENSTYFDFIRLIDSSKVVVFQDSVIKTYTLPIITSLPKEDTEFFNLVIKKVNNQTTVFVIKYKPINYNNNIEKFVGEIEVFNKDGEIIATKNINNQQQQKSSNNIYSRSCVTIDAIYARCGCGGNANGHPPSGAWCCEGSPQIGMEYTFCNNDNSNSGGSTVGNGGIPTNPTTVDDILLLETNFWNSLTSDQQNFCLFNNVVYDDIKDFLFTNNYSYQAKNFAKQIIKSLENNTDLDITPYLSNITSTSSGVSYQDYDPNDPILGNQILLDIANNAIDGFGNLILIYLEYRSHPANEGKILRLLMPKMGLEISDDIPDETLGELFSLRKRNRNLVVEYQDNTLKGLIIDVAVSAFDVVALISPSRGGGAYLLASGGNRVTAVALSNLLKSLKNRIYTLRGAMVGKRIGHTYKVHGSHLTEFCKMRAINGNKAIGQWLDDAAAESFIARHLSQLSNGARDIPIPSSLQNIGRVFRKGDGAIFTPTHIRLVPSGSGVYTAYPVNSSLSSLNTLGIYIP</sequence>
<proteinExistence type="predicted"/>